<dbReference type="SUPFAM" id="SSF55729">
    <property type="entry name" value="Acyl-CoA N-acyltransferases (Nat)"/>
    <property type="match status" value="1"/>
</dbReference>
<dbReference type="GO" id="GO:0016740">
    <property type="term" value="F:transferase activity"/>
    <property type="evidence" value="ECO:0007669"/>
    <property type="project" value="UniProtKB-KW"/>
</dbReference>
<dbReference type="InterPro" id="IPR016181">
    <property type="entry name" value="Acyl_CoA_acyltransferase"/>
</dbReference>
<feature type="region of interest" description="Disordered" evidence="1">
    <location>
        <begin position="168"/>
        <end position="219"/>
    </location>
</feature>
<sequence length="314" mass="32899">MPHPVGSESTKDIVMTDQVLLPDGTGFYLAGGELTVADEAGQTIAGSQPVDFSVTAGLVGSADPDVTLADWSTAQTDDLGGVRSEDGLTVLTLRTQPLMLNSLPSSVRVRLRTPARPQGTEGAWQLVLHFRNHAGSSLTWHASLPTEAFGAGWLAPLADLLSIDGTGGAVDPASAPPQCPEDGPGSETAAPSRRGDAGSASDGHVAGRPAATGTSTSPAATVVHHSVDEYYELLVDGHQAGLLIYHVIGSNLSITHTVIEPTYRGRGLSWVLIGHALDDIRTKFATVSNYCAVVRRFGEKNPEYHDLLSLPRPT</sequence>
<dbReference type="Gene3D" id="3.40.630.30">
    <property type="match status" value="1"/>
</dbReference>
<dbReference type="Pfam" id="PF14542">
    <property type="entry name" value="Acetyltransf_CG"/>
    <property type="match status" value="1"/>
</dbReference>
<dbReference type="OrthoDB" id="5405911at2"/>
<accession>A0A4V2YDH9</accession>
<keyword evidence="4" id="KW-1185">Reference proteome</keyword>
<protein>
    <submittedName>
        <fullName evidence="3">N-acetyltransferase</fullName>
    </submittedName>
</protein>
<keyword evidence="3" id="KW-0808">Transferase</keyword>
<evidence type="ECO:0000313" key="3">
    <source>
        <dbReference type="EMBL" id="TDD15426.1"/>
    </source>
</evidence>
<evidence type="ECO:0000259" key="2">
    <source>
        <dbReference type="PROSITE" id="PS51729"/>
    </source>
</evidence>
<name>A0A4V2YDH9_9ACTN</name>
<gene>
    <name evidence="3" type="ORF">E1218_31500</name>
</gene>
<dbReference type="EMBL" id="SMKR01000201">
    <property type="protein sequence ID" value="TDD15426.1"/>
    <property type="molecule type" value="Genomic_DNA"/>
</dbReference>
<feature type="compositionally biased region" description="Low complexity" evidence="1">
    <location>
        <begin position="209"/>
        <end position="219"/>
    </location>
</feature>
<reference evidence="3 4" key="1">
    <citation type="submission" date="2019-02" db="EMBL/GenBank/DDBJ databases">
        <title>Draft genome sequences of novel Actinobacteria.</title>
        <authorList>
            <person name="Sahin N."/>
            <person name="Ay H."/>
            <person name="Saygin H."/>
        </authorList>
    </citation>
    <scope>NUCLEOTIDE SEQUENCE [LARGE SCALE GENOMIC DNA]</scope>
    <source>
        <strain evidence="3 4">16K104</strain>
    </source>
</reference>
<organism evidence="3 4">
    <name type="scientific">Kribbella turkmenica</name>
    <dbReference type="NCBI Taxonomy" id="2530375"/>
    <lineage>
        <taxon>Bacteria</taxon>
        <taxon>Bacillati</taxon>
        <taxon>Actinomycetota</taxon>
        <taxon>Actinomycetes</taxon>
        <taxon>Propionibacteriales</taxon>
        <taxon>Kribbellaceae</taxon>
        <taxon>Kribbella</taxon>
    </lineage>
</organism>
<dbReference type="AlphaFoldDB" id="A0A4V2YDH9"/>
<dbReference type="InterPro" id="IPR031165">
    <property type="entry name" value="GNAT_YJDJ"/>
</dbReference>
<comment type="caution">
    <text evidence="3">The sequence shown here is derived from an EMBL/GenBank/DDBJ whole genome shotgun (WGS) entry which is preliminary data.</text>
</comment>
<dbReference type="PROSITE" id="PS51729">
    <property type="entry name" value="GNAT_YJDJ"/>
    <property type="match status" value="1"/>
</dbReference>
<evidence type="ECO:0000256" key="1">
    <source>
        <dbReference type="SAM" id="MobiDB-lite"/>
    </source>
</evidence>
<dbReference type="Proteomes" id="UP000295172">
    <property type="component" value="Unassembled WGS sequence"/>
</dbReference>
<proteinExistence type="predicted"/>
<evidence type="ECO:0000313" key="4">
    <source>
        <dbReference type="Proteomes" id="UP000295172"/>
    </source>
</evidence>
<feature type="domain" description="N-acetyltransferase" evidence="2">
    <location>
        <begin position="223"/>
        <end position="309"/>
    </location>
</feature>